<protein>
    <submittedName>
        <fullName evidence="4">Bacterial regulatory protein, tetR family</fullName>
    </submittedName>
</protein>
<dbReference type="InterPro" id="IPR001647">
    <property type="entry name" value="HTH_TetR"/>
</dbReference>
<dbReference type="Proteomes" id="UP000190080">
    <property type="component" value="Unassembled WGS sequence"/>
</dbReference>
<dbReference type="InterPro" id="IPR039532">
    <property type="entry name" value="TetR_C_Firmicutes"/>
</dbReference>
<evidence type="ECO:0000256" key="1">
    <source>
        <dbReference type="ARBA" id="ARBA00023125"/>
    </source>
</evidence>
<dbReference type="InterPro" id="IPR009057">
    <property type="entry name" value="Homeodomain-like_sf"/>
</dbReference>
<gene>
    <name evidence="4" type="ORF">CLORY_01440</name>
</gene>
<dbReference type="AlphaFoldDB" id="A0A1V4IZE3"/>
<organism evidence="4 5">
    <name type="scientific">Clostridium oryzae</name>
    <dbReference type="NCBI Taxonomy" id="1450648"/>
    <lineage>
        <taxon>Bacteria</taxon>
        <taxon>Bacillati</taxon>
        <taxon>Bacillota</taxon>
        <taxon>Clostridia</taxon>
        <taxon>Eubacteriales</taxon>
        <taxon>Clostridiaceae</taxon>
        <taxon>Clostridium</taxon>
    </lineage>
</organism>
<dbReference type="STRING" id="1450648.CLORY_01440"/>
<evidence type="ECO:0000259" key="3">
    <source>
        <dbReference type="PROSITE" id="PS50977"/>
    </source>
</evidence>
<proteinExistence type="predicted"/>
<dbReference type="EMBL" id="MZGV01000001">
    <property type="protein sequence ID" value="OPJ65144.1"/>
    <property type="molecule type" value="Genomic_DNA"/>
</dbReference>
<dbReference type="Pfam" id="PF00440">
    <property type="entry name" value="TetR_N"/>
    <property type="match status" value="1"/>
</dbReference>
<dbReference type="GO" id="GO:0003677">
    <property type="term" value="F:DNA binding"/>
    <property type="evidence" value="ECO:0007669"/>
    <property type="project" value="UniProtKB-UniRule"/>
</dbReference>
<reference evidence="4 5" key="1">
    <citation type="submission" date="2017-03" db="EMBL/GenBank/DDBJ databases">
        <title>Genome sequence of Clostridium oryzae DSM 28571.</title>
        <authorList>
            <person name="Poehlein A."/>
            <person name="Daniel R."/>
        </authorList>
    </citation>
    <scope>NUCLEOTIDE SEQUENCE [LARGE SCALE GENOMIC DNA]</scope>
    <source>
        <strain evidence="4 5">DSM 28571</strain>
    </source>
</reference>
<dbReference type="RefSeq" id="WP_079421664.1">
    <property type="nucleotide sequence ID" value="NZ_MZGV01000001.1"/>
</dbReference>
<dbReference type="Gene3D" id="1.10.357.10">
    <property type="entry name" value="Tetracycline Repressor, domain 2"/>
    <property type="match status" value="1"/>
</dbReference>
<dbReference type="PROSITE" id="PS50977">
    <property type="entry name" value="HTH_TETR_2"/>
    <property type="match status" value="1"/>
</dbReference>
<dbReference type="OrthoDB" id="9810250at2"/>
<dbReference type="InterPro" id="IPR050624">
    <property type="entry name" value="HTH-type_Tx_Regulator"/>
</dbReference>
<evidence type="ECO:0000256" key="2">
    <source>
        <dbReference type="PROSITE-ProRule" id="PRU00335"/>
    </source>
</evidence>
<dbReference type="SUPFAM" id="SSF46689">
    <property type="entry name" value="Homeodomain-like"/>
    <property type="match status" value="1"/>
</dbReference>
<sequence length="179" mass="21277">MNPQKQQSIKWLTDALLALMTEKSYEEISITEICSRADLSRRTFYRLYKSKEDILKEYAEALCFDYFELFEKQKNLSLTNVAKIFFSFWINYKGFLLTLHKEKLIHILLFKFNELLPKVYVKYKAHLLETKDKKSIEYVAFYNAGGFWNLLIKWLEDGCKKTPEDMAEVVNEVLNLKKG</sequence>
<accession>A0A1V4IZE3</accession>
<dbReference type="Pfam" id="PF14278">
    <property type="entry name" value="TetR_C_8"/>
    <property type="match status" value="1"/>
</dbReference>
<feature type="DNA-binding region" description="H-T-H motif" evidence="2">
    <location>
        <begin position="29"/>
        <end position="48"/>
    </location>
</feature>
<feature type="domain" description="HTH tetR-type" evidence="3">
    <location>
        <begin position="6"/>
        <end position="66"/>
    </location>
</feature>
<comment type="caution">
    <text evidence="4">The sequence shown here is derived from an EMBL/GenBank/DDBJ whole genome shotgun (WGS) entry which is preliminary data.</text>
</comment>
<dbReference type="PANTHER" id="PTHR43479:SF11">
    <property type="entry name" value="ACREF_ENVCD OPERON REPRESSOR-RELATED"/>
    <property type="match status" value="1"/>
</dbReference>
<dbReference type="PANTHER" id="PTHR43479">
    <property type="entry name" value="ACREF/ENVCD OPERON REPRESSOR-RELATED"/>
    <property type="match status" value="1"/>
</dbReference>
<evidence type="ECO:0000313" key="4">
    <source>
        <dbReference type="EMBL" id="OPJ65144.1"/>
    </source>
</evidence>
<keyword evidence="5" id="KW-1185">Reference proteome</keyword>
<evidence type="ECO:0000313" key="5">
    <source>
        <dbReference type="Proteomes" id="UP000190080"/>
    </source>
</evidence>
<keyword evidence="1 2" id="KW-0238">DNA-binding</keyword>
<name>A0A1V4IZE3_9CLOT</name>